<dbReference type="GO" id="GO:0009244">
    <property type="term" value="P:lipopolysaccharide core region biosynthetic process"/>
    <property type="evidence" value="ECO:0007669"/>
    <property type="project" value="TreeGrafter"/>
</dbReference>
<accession>A0A917IG30</accession>
<dbReference type="Proteomes" id="UP000657592">
    <property type="component" value="Unassembled WGS sequence"/>
</dbReference>
<reference evidence="3" key="2">
    <citation type="submission" date="2020-09" db="EMBL/GenBank/DDBJ databases">
        <authorList>
            <person name="Sun Q."/>
            <person name="Zhou Y."/>
        </authorList>
    </citation>
    <scope>NUCLEOTIDE SEQUENCE</scope>
    <source>
        <strain evidence="3">CGMCC 1.15794</strain>
    </source>
</reference>
<gene>
    <name evidence="3" type="ORF">GCM10010921_21030</name>
</gene>
<evidence type="ECO:0000313" key="3">
    <source>
        <dbReference type="EMBL" id="GGH45556.1"/>
    </source>
</evidence>
<reference evidence="3" key="1">
    <citation type="journal article" date="2014" name="Int. J. Syst. Evol. Microbiol.">
        <title>Complete genome sequence of Corynebacterium casei LMG S-19264T (=DSM 44701T), isolated from a smear-ripened cheese.</title>
        <authorList>
            <consortium name="US DOE Joint Genome Institute (JGI-PGF)"/>
            <person name="Walter F."/>
            <person name="Albersmeier A."/>
            <person name="Kalinowski J."/>
            <person name="Ruckert C."/>
        </authorList>
    </citation>
    <scope>NUCLEOTIDE SEQUENCE</scope>
    <source>
        <strain evidence="3">CGMCC 1.15794</strain>
    </source>
</reference>
<sequence>MTRRALVVRLDSLGDVLLCGPAVRAVAASPDIDEVWMLCSSIGAEAARRLPGVDRVLVWDCPWITATRPAVTPERMRALDRLLSEARPSVVVILTSFHQSPLPLALQLRLAGDYCRIVGASTDYAGSLLDVRLRPGEDFSEDLPEPERALVIAGAAGFALPDGDDGRLRLTGAAPPPVATAGLSDIVVVHPGASASARRWPAERHAAAVRRLRAEGWDVVVTGGPAERELTALVSDGGTQALDLGGTTGLATLAGILSRARVVVTGNTGPAHVAAAVGAPVVSLFSPVVPASRWAPYGVPHVLLGDQTAPCRDSRATECPVTGHPCLSSVTPDDVVAACEQLAGPSPASRSRAGQEVRA</sequence>
<dbReference type="GO" id="GO:0008713">
    <property type="term" value="F:ADP-heptose-lipopolysaccharide heptosyltransferase activity"/>
    <property type="evidence" value="ECO:0007669"/>
    <property type="project" value="TreeGrafter"/>
</dbReference>
<dbReference type="GO" id="GO:0005829">
    <property type="term" value="C:cytosol"/>
    <property type="evidence" value="ECO:0007669"/>
    <property type="project" value="TreeGrafter"/>
</dbReference>
<keyword evidence="1" id="KW-0328">Glycosyltransferase</keyword>
<dbReference type="Gene3D" id="3.40.50.2000">
    <property type="entry name" value="Glycogen Phosphorylase B"/>
    <property type="match status" value="2"/>
</dbReference>
<dbReference type="AlphaFoldDB" id="A0A917IG30"/>
<dbReference type="InterPro" id="IPR051199">
    <property type="entry name" value="LPS_LOS_Heptosyltrfase"/>
</dbReference>
<comment type="caution">
    <text evidence="3">The sequence shown here is derived from an EMBL/GenBank/DDBJ whole genome shotgun (WGS) entry which is preliminary data.</text>
</comment>
<dbReference type="InterPro" id="IPR002201">
    <property type="entry name" value="Glyco_trans_9"/>
</dbReference>
<dbReference type="CDD" id="cd03789">
    <property type="entry name" value="GT9_LPS_heptosyltransferase"/>
    <property type="match status" value="1"/>
</dbReference>
<dbReference type="RefSeq" id="WP_229663209.1">
    <property type="nucleotide sequence ID" value="NZ_BMJY01000008.1"/>
</dbReference>
<protein>
    <submittedName>
        <fullName evidence="3">Glycosyl transferase</fullName>
    </submittedName>
</protein>
<name>A0A917IG30_9MICO</name>
<organism evidence="3 4">
    <name type="scientific">Microbacterium album</name>
    <dbReference type="NCBI Taxonomy" id="2053191"/>
    <lineage>
        <taxon>Bacteria</taxon>
        <taxon>Bacillati</taxon>
        <taxon>Actinomycetota</taxon>
        <taxon>Actinomycetes</taxon>
        <taxon>Micrococcales</taxon>
        <taxon>Microbacteriaceae</taxon>
        <taxon>Microbacterium</taxon>
    </lineage>
</organism>
<dbReference type="PANTHER" id="PTHR30160:SF1">
    <property type="entry name" value="LIPOPOLYSACCHARIDE 1,2-N-ACETYLGLUCOSAMINETRANSFERASE-RELATED"/>
    <property type="match status" value="1"/>
</dbReference>
<proteinExistence type="predicted"/>
<keyword evidence="4" id="KW-1185">Reference proteome</keyword>
<evidence type="ECO:0000256" key="1">
    <source>
        <dbReference type="ARBA" id="ARBA00022676"/>
    </source>
</evidence>
<dbReference type="PANTHER" id="PTHR30160">
    <property type="entry name" value="TETRAACYLDISACCHARIDE 4'-KINASE-RELATED"/>
    <property type="match status" value="1"/>
</dbReference>
<dbReference type="EMBL" id="BMJY01000008">
    <property type="protein sequence ID" value="GGH45556.1"/>
    <property type="molecule type" value="Genomic_DNA"/>
</dbReference>
<evidence type="ECO:0000256" key="2">
    <source>
        <dbReference type="ARBA" id="ARBA00022679"/>
    </source>
</evidence>
<keyword evidence="2 3" id="KW-0808">Transferase</keyword>
<dbReference type="SUPFAM" id="SSF53756">
    <property type="entry name" value="UDP-Glycosyltransferase/glycogen phosphorylase"/>
    <property type="match status" value="1"/>
</dbReference>
<evidence type="ECO:0000313" key="4">
    <source>
        <dbReference type="Proteomes" id="UP000657592"/>
    </source>
</evidence>
<dbReference type="Pfam" id="PF01075">
    <property type="entry name" value="Glyco_transf_9"/>
    <property type="match status" value="1"/>
</dbReference>